<dbReference type="GO" id="GO:0045046">
    <property type="term" value="P:protein import into peroxisome membrane"/>
    <property type="evidence" value="ECO:0007669"/>
    <property type="project" value="TreeGrafter"/>
</dbReference>
<keyword evidence="3" id="KW-1185">Reference proteome</keyword>
<dbReference type="OrthoDB" id="45930at2759"/>
<dbReference type="AlphaFoldDB" id="A0A0M8MZ26"/>
<reference evidence="2 3" key="1">
    <citation type="submission" date="2015-07" db="EMBL/GenBank/DDBJ databases">
        <title>Draft Genome Sequence of Malassezia furfur CBS1878 and Malassezia pachydermatis CBS1879.</title>
        <authorList>
            <person name="Triana S."/>
            <person name="Ohm R."/>
            <person name="Gonzalez A."/>
            <person name="DeCock H."/>
            <person name="Restrepo S."/>
            <person name="Celis A."/>
        </authorList>
    </citation>
    <scope>NUCLEOTIDE SEQUENCE [LARGE SCALE GENOMIC DNA]</scope>
    <source>
        <strain evidence="2 3">CBS 1879</strain>
    </source>
</reference>
<protein>
    <submittedName>
        <fullName evidence="2">Peroxin-3 protein</fullName>
    </submittedName>
</protein>
<dbReference type="VEuPathDB" id="FungiDB:Malapachy_3117"/>
<dbReference type="GO" id="GO:0005778">
    <property type="term" value="C:peroxisomal membrane"/>
    <property type="evidence" value="ECO:0007669"/>
    <property type="project" value="InterPro"/>
</dbReference>
<dbReference type="InterPro" id="IPR006966">
    <property type="entry name" value="Peroxin-3"/>
</dbReference>
<evidence type="ECO:0000313" key="2">
    <source>
        <dbReference type="EMBL" id="KOS16411.1"/>
    </source>
</evidence>
<evidence type="ECO:0000256" key="1">
    <source>
        <dbReference type="SAM" id="MobiDB-lite"/>
    </source>
</evidence>
<dbReference type="Proteomes" id="UP000037751">
    <property type="component" value="Unassembled WGS sequence"/>
</dbReference>
<dbReference type="EMBL" id="LGAV01000001">
    <property type="protein sequence ID" value="KOS16411.1"/>
    <property type="molecule type" value="Genomic_DNA"/>
</dbReference>
<dbReference type="RefSeq" id="XP_017994043.1">
    <property type="nucleotide sequence ID" value="XM_018137595.1"/>
</dbReference>
<dbReference type="PANTHER" id="PTHR28080:SF1">
    <property type="entry name" value="PEROXISOMAL BIOGENESIS FACTOR 3"/>
    <property type="match status" value="1"/>
</dbReference>
<dbReference type="PANTHER" id="PTHR28080">
    <property type="entry name" value="PEROXISOMAL BIOGENESIS FACTOR 3"/>
    <property type="match status" value="1"/>
</dbReference>
<dbReference type="STRING" id="77020.A0A0M8MZ26"/>
<proteinExistence type="predicted"/>
<comment type="caution">
    <text evidence="2">The sequence shown here is derived from an EMBL/GenBank/DDBJ whole genome shotgun (WGS) entry which is preliminary data.</text>
</comment>
<gene>
    <name evidence="2" type="ORF">Malapachy_3117</name>
</gene>
<evidence type="ECO:0000313" key="3">
    <source>
        <dbReference type="Proteomes" id="UP000037751"/>
    </source>
</evidence>
<dbReference type="GO" id="GO:0030674">
    <property type="term" value="F:protein-macromolecule adaptor activity"/>
    <property type="evidence" value="ECO:0007669"/>
    <property type="project" value="TreeGrafter"/>
</dbReference>
<feature type="region of interest" description="Disordered" evidence="1">
    <location>
        <begin position="103"/>
        <end position="189"/>
    </location>
</feature>
<dbReference type="GeneID" id="28729471"/>
<name>A0A0M8MZ26_9BASI</name>
<accession>A0A0M8MZ26</accession>
<organism evidence="2 3">
    <name type="scientific">Malassezia pachydermatis</name>
    <dbReference type="NCBI Taxonomy" id="77020"/>
    <lineage>
        <taxon>Eukaryota</taxon>
        <taxon>Fungi</taxon>
        <taxon>Dikarya</taxon>
        <taxon>Basidiomycota</taxon>
        <taxon>Ustilaginomycotina</taxon>
        <taxon>Malasseziomycetes</taxon>
        <taxon>Malasseziales</taxon>
        <taxon>Malasseziaceae</taxon>
        <taxon>Malassezia</taxon>
    </lineage>
</organism>
<sequence length="505" mass="55959">MRPLSRGSRTWLRRGMNVAAVATGLIGGIYLLAQFTLSKFNDMQERLLRDRVARENLRRRFLQNQEDCSFTIMALLPTLSTQIFEAMDVESISQELLAQNKKPASEVVAETPAPAAEASDATPTPGTADAAPPADDGAVPSTTAEATTPTSGRSTPRPQSLDLVSEQPPEPISATAKLPTASNVVSEEERRANKLRLWNQIKHVSFERTFTTLYTLVFLSLQTYIQLNLLGRRAYLAALENQSKHDAVMSSQDDGMPLEPHHITLHGDGLDDAIAPDSDADSAEGRLSQDTERKYLTSSYWFLHRGWQTVATDVRRAVHEELGDMPLKTVLTYQHVEALVERIRARLEHEPTGGRVSTWDGVDGFRNILLPESESDSIEMLQQAGALSDDTGPFEAITPQLRALLDETKDYIDSPDFAFVFRASCDRVFKRFVRSLAPSFGVRDKGPKRAEKSLLLAKVLPLVSQQAQVALTSSPNNYVESIVEGHELRALSVLIYAAWDDELDM</sequence>
<feature type="compositionally biased region" description="Low complexity" evidence="1">
    <location>
        <begin position="105"/>
        <end position="158"/>
    </location>
</feature>
<dbReference type="Pfam" id="PF04882">
    <property type="entry name" value="Peroxin-3"/>
    <property type="match status" value="1"/>
</dbReference>